<dbReference type="InterPro" id="IPR051532">
    <property type="entry name" value="Ester_Hydrolysis_Enzymes"/>
</dbReference>
<dbReference type="SUPFAM" id="SSF52266">
    <property type="entry name" value="SGNH hydrolase"/>
    <property type="match status" value="1"/>
</dbReference>
<dbReference type="CDD" id="cd01822">
    <property type="entry name" value="Lysophospholipase_L1_like"/>
    <property type="match status" value="1"/>
</dbReference>
<dbReference type="InterPro" id="IPR013830">
    <property type="entry name" value="SGNH_hydro"/>
</dbReference>
<comment type="caution">
    <text evidence="2">The sequence shown here is derived from an EMBL/GenBank/DDBJ whole genome shotgun (WGS) entry which is preliminary data.</text>
</comment>
<feature type="domain" description="SGNH hydrolase-type esterase" evidence="1">
    <location>
        <begin position="29"/>
        <end position="188"/>
    </location>
</feature>
<evidence type="ECO:0000313" key="2">
    <source>
        <dbReference type="EMBL" id="RUO54263.1"/>
    </source>
</evidence>
<dbReference type="OrthoDB" id="9786188at2"/>
<dbReference type="Proteomes" id="UP000287198">
    <property type="component" value="Unassembled WGS sequence"/>
</dbReference>
<dbReference type="PANTHER" id="PTHR30383:SF24">
    <property type="entry name" value="THIOESTERASE 1_PROTEASE 1_LYSOPHOSPHOLIPASE L1"/>
    <property type="match status" value="1"/>
</dbReference>
<organism evidence="2 3">
    <name type="scientific">Pseudidiomarina halophila</name>
    <dbReference type="NCBI Taxonomy" id="1449799"/>
    <lineage>
        <taxon>Bacteria</taxon>
        <taxon>Pseudomonadati</taxon>
        <taxon>Pseudomonadota</taxon>
        <taxon>Gammaproteobacteria</taxon>
        <taxon>Alteromonadales</taxon>
        <taxon>Idiomarinaceae</taxon>
        <taxon>Pseudidiomarina</taxon>
    </lineage>
</organism>
<dbReference type="InterPro" id="IPR008265">
    <property type="entry name" value="Lipase_GDSL_AS"/>
</dbReference>
<evidence type="ECO:0000259" key="1">
    <source>
        <dbReference type="Pfam" id="PF13472"/>
    </source>
</evidence>
<dbReference type="GO" id="GO:0006629">
    <property type="term" value="P:lipid metabolic process"/>
    <property type="evidence" value="ECO:0007669"/>
    <property type="project" value="InterPro"/>
</dbReference>
<dbReference type="GO" id="GO:0004622">
    <property type="term" value="F:phosphatidylcholine lysophospholipase activity"/>
    <property type="evidence" value="ECO:0007669"/>
    <property type="project" value="TreeGrafter"/>
</dbReference>
<keyword evidence="3" id="KW-1185">Reference proteome</keyword>
<name>A0A432XZY4_9GAMM</name>
<dbReference type="AlphaFoldDB" id="A0A432XZY4"/>
<dbReference type="InterPro" id="IPR036514">
    <property type="entry name" value="SGNH_hydro_sf"/>
</dbReference>
<dbReference type="EMBL" id="PIPW01000001">
    <property type="protein sequence ID" value="RUO54263.1"/>
    <property type="molecule type" value="Genomic_DNA"/>
</dbReference>
<gene>
    <name evidence="2" type="ORF">CWI69_02275</name>
</gene>
<dbReference type="PANTHER" id="PTHR30383">
    <property type="entry name" value="THIOESTERASE 1/PROTEASE 1/LYSOPHOSPHOLIPASE L1"/>
    <property type="match status" value="1"/>
</dbReference>
<dbReference type="Pfam" id="PF13472">
    <property type="entry name" value="Lipase_GDSL_2"/>
    <property type="match status" value="1"/>
</dbReference>
<accession>A0A432XZY4</accession>
<dbReference type="PROSITE" id="PS01098">
    <property type="entry name" value="LIPASE_GDSL_SER"/>
    <property type="match status" value="1"/>
</dbReference>
<protein>
    <submittedName>
        <fullName evidence="2">Arylesterase</fullName>
    </submittedName>
</protein>
<dbReference type="RefSeq" id="WP_126761496.1">
    <property type="nucleotide sequence ID" value="NZ_JBHLTZ010000004.1"/>
</dbReference>
<dbReference type="Gene3D" id="3.40.50.1110">
    <property type="entry name" value="SGNH hydrolase"/>
    <property type="match status" value="1"/>
</dbReference>
<sequence>MKNFLIKFGFIVALLVLVRPVYGNVSLVVLGDSLSAGYGMSQQQSWVGVLQQRWQQTHPSIELINASISGDTTQGALNRLEGIIKTHQPDAVFVELGGNDGLRGFTPTTIKANLLQIINRLQAENIKVAVSQIRIPPNYGRRYSDMFADIFPDLTTSTDTLLVPFFMEQIALNPELMQNDGIHPNEDAQDDIADIMEPHLLNLLER</sequence>
<evidence type="ECO:0000313" key="3">
    <source>
        <dbReference type="Proteomes" id="UP000287198"/>
    </source>
</evidence>
<proteinExistence type="predicted"/>
<reference evidence="3" key="1">
    <citation type="journal article" date="2018" name="Front. Microbiol.">
        <title>Genome-Based Analysis Reveals the Taxonomy and Diversity of the Family Idiomarinaceae.</title>
        <authorList>
            <person name="Liu Y."/>
            <person name="Lai Q."/>
            <person name="Shao Z."/>
        </authorList>
    </citation>
    <scope>NUCLEOTIDE SEQUENCE [LARGE SCALE GENOMIC DNA]</scope>
    <source>
        <strain evidence="3">BH195</strain>
    </source>
</reference>